<feature type="compositionally biased region" description="Low complexity" evidence="5">
    <location>
        <begin position="799"/>
        <end position="810"/>
    </location>
</feature>
<feature type="compositionally biased region" description="Basic and acidic residues" evidence="5">
    <location>
        <begin position="928"/>
        <end position="962"/>
    </location>
</feature>
<evidence type="ECO:0000259" key="6">
    <source>
        <dbReference type="PROSITE" id="PS50405"/>
    </source>
</evidence>
<feature type="compositionally biased region" description="Basic and acidic residues" evidence="5">
    <location>
        <begin position="1040"/>
        <end position="1052"/>
    </location>
</feature>
<feature type="compositionally biased region" description="Polar residues" evidence="5">
    <location>
        <begin position="770"/>
        <end position="790"/>
    </location>
</feature>
<dbReference type="SUPFAM" id="SSF47616">
    <property type="entry name" value="GST C-terminal domain-like"/>
    <property type="match status" value="1"/>
</dbReference>
<dbReference type="SFLD" id="SFLDG00358">
    <property type="entry name" value="Main_(cytGST)"/>
    <property type="match status" value="1"/>
</dbReference>
<protein>
    <recommendedName>
        <fullName evidence="1">glutathione transferase</fullName>
        <ecNumber evidence="1">2.5.1.18</ecNumber>
    </recommendedName>
</protein>
<dbReference type="GO" id="GO:0004364">
    <property type="term" value="F:glutathione transferase activity"/>
    <property type="evidence" value="ECO:0007669"/>
    <property type="project" value="UniProtKB-EC"/>
</dbReference>
<feature type="compositionally biased region" description="Polar residues" evidence="5">
    <location>
        <begin position="894"/>
        <end position="906"/>
    </location>
</feature>
<dbReference type="SUPFAM" id="SSF52833">
    <property type="entry name" value="Thioredoxin-like"/>
    <property type="match status" value="1"/>
</dbReference>
<feature type="coiled-coil region" evidence="4">
    <location>
        <begin position="130"/>
        <end position="157"/>
    </location>
</feature>
<dbReference type="OrthoDB" id="249703at2759"/>
<feature type="compositionally biased region" description="Basic and acidic residues" evidence="5">
    <location>
        <begin position="284"/>
        <end position="294"/>
    </location>
</feature>
<feature type="compositionally biased region" description="Low complexity" evidence="5">
    <location>
        <begin position="339"/>
        <end position="352"/>
    </location>
</feature>
<feature type="compositionally biased region" description="Basic and acidic residues" evidence="5">
    <location>
        <begin position="595"/>
        <end position="604"/>
    </location>
</feature>
<dbReference type="InterPro" id="IPR040079">
    <property type="entry name" value="Glutathione_S-Trfase"/>
</dbReference>
<evidence type="ECO:0000313" key="7">
    <source>
        <dbReference type="EMBL" id="KAF8691893.1"/>
    </source>
</evidence>
<organism evidence="7 8">
    <name type="scientific">Digitaria exilis</name>
    <dbReference type="NCBI Taxonomy" id="1010633"/>
    <lineage>
        <taxon>Eukaryota</taxon>
        <taxon>Viridiplantae</taxon>
        <taxon>Streptophyta</taxon>
        <taxon>Embryophyta</taxon>
        <taxon>Tracheophyta</taxon>
        <taxon>Spermatophyta</taxon>
        <taxon>Magnoliopsida</taxon>
        <taxon>Liliopsida</taxon>
        <taxon>Poales</taxon>
        <taxon>Poaceae</taxon>
        <taxon>PACMAD clade</taxon>
        <taxon>Panicoideae</taxon>
        <taxon>Panicodae</taxon>
        <taxon>Paniceae</taxon>
        <taxon>Anthephorinae</taxon>
        <taxon>Digitaria</taxon>
    </lineage>
</organism>
<proteinExistence type="predicted"/>
<dbReference type="GO" id="GO:0005737">
    <property type="term" value="C:cytoplasm"/>
    <property type="evidence" value="ECO:0007669"/>
    <property type="project" value="TreeGrafter"/>
</dbReference>
<feature type="compositionally biased region" description="Polar residues" evidence="5">
    <location>
        <begin position="296"/>
        <end position="338"/>
    </location>
</feature>
<keyword evidence="4" id="KW-0175">Coiled coil</keyword>
<feature type="region of interest" description="Disordered" evidence="5">
    <location>
        <begin position="272"/>
        <end position="1103"/>
    </location>
</feature>
<dbReference type="GO" id="GO:0006749">
    <property type="term" value="P:glutathione metabolic process"/>
    <property type="evidence" value="ECO:0007669"/>
    <property type="project" value="TreeGrafter"/>
</dbReference>
<keyword evidence="2" id="KW-0808">Transferase</keyword>
<dbReference type="InterPro" id="IPR004046">
    <property type="entry name" value="GST_C"/>
</dbReference>
<feature type="compositionally biased region" description="Polar residues" evidence="5">
    <location>
        <begin position="681"/>
        <end position="694"/>
    </location>
</feature>
<feature type="compositionally biased region" description="Polar residues" evidence="5">
    <location>
        <begin position="605"/>
        <end position="622"/>
    </location>
</feature>
<keyword evidence="8" id="KW-1185">Reference proteome</keyword>
<dbReference type="Gene3D" id="1.20.1050.10">
    <property type="match status" value="1"/>
</dbReference>
<feature type="compositionally biased region" description="Polar residues" evidence="5">
    <location>
        <begin position="390"/>
        <end position="416"/>
    </location>
</feature>
<dbReference type="InterPro" id="IPR034347">
    <property type="entry name" value="GST_Phi_C"/>
</dbReference>
<dbReference type="Pfam" id="PF00043">
    <property type="entry name" value="GST_C"/>
    <property type="match status" value="1"/>
</dbReference>
<comment type="caution">
    <text evidence="7">The sequence shown here is derived from an EMBL/GenBank/DDBJ whole genome shotgun (WGS) entry which is preliminary data.</text>
</comment>
<dbReference type="GO" id="GO:0043295">
    <property type="term" value="F:glutathione binding"/>
    <property type="evidence" value="ECO:0007669"/>
    <property type="project" value="TreeGrafter"/>
</dbReference>
<feature type="compositionally biased region" description="Basic and acidic residues" evidence="5">
    <location>
        <begin position="353"/>
        <end position="382"/>
    </location>
</feature>
<dbReference type="EMBL" id="JACEFO010001962">
    <property type="protein sequence ID" value="KAF8691893.1"/>
    <property type="molecule type" value="Genomic_DNA"/>
</dbReference>
<sequence length="1103" mass="120460">MASLSTGAGPPVVNVYHEKSMILPDVSRVLTCLYEKNVKFETIKASYKDILGLQASRSVPVPFYDGPVFLQDSRAICRYLAETYEHQGYPFLLGKDVLERASIEQWLRNEEHAFDPPSRALFCHIAFPLHDEEDNNNEDINREKRKLEEVLEVYEQRLGESDYLAGNKFTLADLVHLPGTHHVITSERFAYLYDSRKNVQKWWNRISARDSWQQVLKDMRTVEEEHRKEEDEKQQQWQTEHSPQFGVRDIYISHRQQEGTKSQTVLVAPPSTGAIITSMPPAPQEHEKNSDHKPSSPIQRNQGGSFTTTEKPQPLSRQTESTTQKPPSSVQSTKSSFLTQPSTPTTATTQQRTDAEKPSHKEAPDKPHLTDFFKVSGHKDEAGSLAKPSPQASSKIPGARQTSEAVAPDKTSSGSDKSPHRITEPDYSESDNKPLVVRPQVDKPDTQKPQTSYGKPPEQRLTDTSVGPEAGEKQKNALGIPYARGETTKQSTYMGAPAYAKRPAQANQDQAPSSRAKEVQSGGQDAKKQAKVLPADQKVPGTSPLQVESEESTQDGMHEDERFSTKRLRRMFNPDAPDSQDPNMEEEAPAIHITPSDKHDREKQTTTGPTNKMNSSPLTNTKAPYIPETADERGAISPPKGVTYNDRPTAGPEETPPIKRVPTAPPSTDKMAKTEDANMRAPQQTPTDTRSDSALVQGADQRARVTMGGKAPEETRKASDSQRDSTSIQEAVRDAPEKQAPVGQEEIPGVQHTDYRDATKRFVIDKRTAVPTSGSQQITEPGGFSPTSARSPGDKSTRAATADPNAALPAVVRAPASGGQNASAVLHEENLDANGKNEAAKPSPVDPRSMVPTTPGRIASGAHTQFRDSSGQLSKSSPPVSSLSDTRNEKTGIADNSQTSVISSNDKLGGQATRNAGAASSVPPPVKSPEDNNKTYKEEAAIQELQRDQSRAQIAENKRQSDDAAPTTRIGKRNDEDSLANASGSNTGRAQGTTNYASSKLQIQSDQNKPKPSNGGRQTKDTTNSPGLSTSKEVLPSPLEKSKEEQQLKGDRSGMSLQDNVKQGYEAAPLGSGTVQQKKDLSTNADKNYEKTSEGNPEEKNAL</sequence>
<dbReference type="CDD" id="cd03187">
    <property type="entry name" value="GST_C_Phi"/>
    <property type="match status" value="1"/>
</dbReference>
<feature type="region of interest" description="Disordered" evidence="5">
    <location>
        <begin position="223"/>
        <end position="244"/>
    </location>
</feature>
<reference evidence="7" key="1">
    <citation type="submission" date="2020-07" db="EMBL/GenBank/DDBJ databases">
        <title>Genome sequence and genetic diversity analysis of an under-domesticated orphan crop, white fonio (Digitaria exilis).</title>
        <authorList>
            <person name="Bennetzen J.L."/>
            <person name="Chen S."/>
            <person name="Ma X."/>
            <person name="Wang X."/>
            <person name="Yssel A.E.J."/>
            <person name="Chaluvadi S.R."/>
            <person name="Johnson M."/>
            <person name="Gangashetty P."/>
            <person name="Hamidou F."/>
            <person name="Sanogo M.D."/>
            <person name="Zwaenepoel A."/>
            <person name="Wallace J."/>
            <person name="Van De Peer Y."/>
            <person name="Van Deynze A."/>
        </authorList>
    </citation>
    <scope>NUCLEOTIDE SEQUENCE</scope>
    <source>
        <tissue evidence="7">Leaves</tissue>
    </source>
</reference>
<evidence type="ECO:0000256" key="1">
    <source>
        <dbReference type="ARBA" id="ARBA00012452"/>
    </source>
</evidence>
<feature type="compositionally biased region" description="Low complexity" evidence="5">
    <location>
        <begin position="869"/>
        <end position="884"/>
    </location>
</feature>
<gene>
    <name evidence="7" type="ORF">HU200_040010</name>
</gene>
<dbReference type="InterPro" id="IPR036249">
    <property type="entry name" value="Thioredoxin-like_sf"/>
</dbReference>
<feature type="compositionally biased region" description="Basic and acidic residues" evidence="5">
    <location>
        <begin position="223"/>
        <end position="234"/>
    </location>
</feature>
<dbReference type="InterPro" id="IPR036282">
    <property type="entry name" value="Glutathione-S-Trfase_C_sf"/>
</dbReference>
<evidence type="ECO:0000256" key="4">
    <source>
        <dbReference type="SAM" id="Coils"/>
    </source>
</evidence>
<dbReference type="PANTHER" id="PTHR43900">
    <property type="entry name" value="GLUTATHIONE S-TRANSFERASE RHO"/>
    <property type="match status" value="1"/>
</dbReference>
<dbReference type="AlphaFoldDB" id="A0A835B9I6"/>
<dbReference type="EC" id="2.5.1.18" evidence="1"/>
<accession>A0A835B9I6</accession>
<dbReference type="GO" id="GO:0009636">
    <property type="term" value="P:response to toxic substance"/>
    <property type="evidence" value="ECO:0007669"/>
    <property type="project" value="UniProtKB-ARBA"/>
</dbReference>
<evidence type="ECO:0000256" key="3">
    <source>
        <dbReference type="ARBA" id="ARBA00047960"/>
    </source>
</evidence>
<dbReference type="FunFam" id="1.20.1050.10:FF:000042">
    <property type="entry name" value="Glutathione S-transferase F9"/>
    <property type="match status" value="1"/>
</dbReference>
<dbReference type="SFLD" id="SFLDS00019">
    <property type="entry name" value="Glutathione_Transferase_(cytos"/>
    <property type="match status" value="1"/>
</dbReference>
<evidence type="ECO:0000256" key="2">
    <source>
        <dbReference type="ARBA" id="ARBA00022679"/>
    </source>
</evidence>
<dbReference type="PROSITE" id="PS50405">
    <property type="entry name" value="GST_CTER"/>
    <property type="match status" value="1"/>
</dbReference>
<feature type="domain" description="GST C-terminal" evidence="6">
    <location>
        <begin position="96"/>
        <end position="235"/>
    </location>
</feature>
<dbReference type="InterPro" id="IPR010987">
    <property type="entry name" value="Glutathione-S-Trfase_C-like"/>
</dbReference>
<dbReference type="PANTHER" id="PTHR43900:SF95">
    <property type="entry name" value="GLUTATHIONE TRANSFERASE"/>
    <property type="match status" value="1"/>
</dbReference>
<name>A0A835B9I6_9POAL</name>
<evidence type="ECO:0000313" key="8">
    <source>
        <dbReference type="Proteomes" id="UP000636709"/>
    </source>
</evidence>
<feature type="compositionally biased region" description="Basic and acidic residues" evidence="5">
    <location>
        <begin position="753"/>
        <end position="768"/>
    </location>
</feature>
<feature type="compositionally biased region" description="Basic and acidic residues" evidence="5">
    <location>
        <begin position="711"/>
        <end position="723"/>
    </location>
</feature>
<dbReference type="Gene3D" id="3.40.30.10">
    <property type="entry name" value="Glutaredoxin"/>
    <property type="match status" value="1"/>
</dbReference>
<comment type="catalytic activity">
    <reaction evidence="3">
        <text>RX + glutathione = an S-substituted glutathione + a halide anion + H(+)</text>
        <dbReference type="Rhea" id="RHEA:16437"/>
        <dbReference type="ChEBI" id="CHEBI:15378"/>
        <dbReference type="ChEBI" id="CHEBI:16042"/>
        <dbReference type="ChEBI" id="CHEBI:17792"/>
        <dbReference type="ChEBI" id="CHEBI:57925"/>
        <dbReference type="ChEBI" id="CHEBI:90779"/>
        <dbReference type="EC" id="2.5.1.18"/>
    </reaction>
</comment>
<evidence type="ECO:0000256" key="5">
    <source>
        <dbReference type="SAM" id="MobiDB-lite"/>
    </source>
</evidence>
<feature type="compositionally biased region" description="Polar residues" evidence="5">
    <location>
        <begin position="980"/>
        <end position="1032"/>
    </location>
</feature>
<feature type="compositionally biased region" description="Basic and acidic residues" evidence="5">
    <location>
        <begin position="1077"/>
        <end position="1103"/>
    </location>
</feature>
<dbReference type="Proteomes" id="UP000636709">
    <property type="component" value="Unassembled WGS sequence"/>
</dbReference>